<gene>
    <name evidence="1" type="ORF">JGUZn3_08500</name>
</gene>
<accession>A0A7H1NQM2</accession>
<dbReference type="Proteomes" id="UP000516349">
    <property type="component" value="Chromosome"/>
</dbReference>
<dbReference type="EMBL" id="CP060244">
    <property type="protein sequence ID" value="QNT78082.1"/>
    <property type="molecule type" value="Genomic_DNA"/>
</dbReference>
<organism evidence="1 2">
    <name type="scientific">Entomobacter blattae</name>
    <dbReference type="NCBI Taxonomy" id="2762277"/>
    <lineage>
        <taxon>Bacteria</taxon>
        <taxon>Pseudomonadati</taxon>
        <taxon>Pseudomonadota</taxon>
        <taxon>Alphaproteobacteria</taxon>
        <taxon>Acetobacterales</taxon>
        <taxon>Acetobacteraceae</taxon>
        <taxon>Entomobacter</taxon>
    </lineage>
</organism>
<dbReference type="KEGG" id="ebla:JGUZn3_08500"/>
<name>A0A7H1NQM2_9PROT</name>
<sequence length="30" mass="3423">MGGRFLWGEGSFSFFGHLFGAIKIIDHECY</sequence>
<dbReference type="AlphaFoldDB" id="A0A7H1NQM2"/>
<evidence type="ECO:0000313" key="1">
    <source>
        <dbReference type="EMBL" id="QNT78082.1"/>
    </source>
</evidence>
<proteinExistence type="predicted"/>
<protein>
    <submittedName>
        <fullName evidence="1">Uncharacterized protein</fullName>
    </submittedName>
</protein>
<keyword evidence="2" id="KW-1185">Reference proteome</keyword>
<evidence type="ECO:0000313" key="2">
    <source>
        <dbReference type="Proteomes" id="UP000516349"/>
    </source>
</evidence>
<reference evidence="1 2" key="1">
    <citation type="submission" date="2020-08" db="EMBL/GenBank/DDBJ databases">
        <title>Complete genome sequence of Entomobacter blattae G55GP.</title>
        <authorList>
            <person name="Poehlein A."/>
            <person name="Guzman J."/>
            <person name="Daniel R."/>
            <person name="Vilcinskas A."/>
        </authorList>
    </citation>
    <scope>NUCLEOTIDE SEQUENCE [LARGE SCALE GENOMIC DNA]</scope>
    <source>
        <strain evidence="1 2">G55GP</strain>
    </source>
</reference>